<reference evidence="3" key="1">
    <citation type="submission" date="2019-10" db="EMBL/GenBank/DDBJ databases">
        <authorList>
            <person name="Zhang R."/>
            <person name="Pan Y."/>
            <person name="Wang J."/>
            <person name="Ma R."/>
            <person name="Yu S."/>
        </authorList>
    </citation>
    <scope>NUCLEOTIDE SEQUENCE</scope>
    <source>
        <strain evidence="3">LA-IB0</strain>
        <tissue evidence="3">Leaf</tissue>
    </source>
</reference>
<dbReference type="Gene3D" id="1.20.1280.50">
    <property type="match status" value="1"/>
</dbReference>
<protein>
    <recommendedName>
        <fullName evidence="5">F-box domain-containing protein</fullName>
    </recommendedName>
</protein>
<dbReference type="Pfam" id="PF12937">
    <property type="entry name" value="F-box-like"/>
    <property type="match status" value="1"/>
</dbReference>
<proteinExistence type="predicted"/>
<sequence length="352" mass="40335">MGYYKRPVFWSLSNTTTTPLLSSPFALLTAPFHYSRIGEETMVSVSGIMDVPTAILLEIFLKLPVYAITRCKSVCKSWTRLEPRVPDCLDAKSDLFLSGSSKDFLCLCESKYIAWFMVQTVYISNPITGECIALPPHRVSCRDRETTIIQHKFDFSPSTDNFKVMRFVYTRLHSVNDKVHVEIFTVGVDDHWRCLKEHSIPSSLWSGGFIFNGAYHWIKIVYKKIELICTFDLGKEKEGRVINLPPLLENLSEATITSFNNRFSLVIRSAQSHITIWTMTEYGVDSSWTKDVILQSWFPSHLCFEEHFPVAILRNGAIIFKRWGKNCLFCCDTKKKKTATIKLQADVGVQKI</sequence>
<evidence type="ECO:0000259" key="1">
    <source>
        <dbReference type="Pfam" id="PF08268"/>
    </source>
</evidence>
<dbReference type="AlphaFoldDB" id="A0AAV6X5L5"/>
<organism evidence="3 4">
    <name type="scientific">Buddleja alternifolia</name>
    <dbReference type="NCBI Taxonomy" id="168488"/>
    <lineage>
        <taxon>Eukaryota</taxon>
        <taxon>Viridiplantae</taxon>
        <taxon>Streptophyta</taxon>
        <taxon>Embryophyta</taxon>
        <taxon>Tracheophyta</taxon>
        <taxon>Spermatophyta</taxon>
        <taxon>Magnoliopsida</taxon>
        <taxon>eudicotyledons</taxon>
        <taxon>Gunneridae</taxon>
        <taxon>Pentapetalae</taxon>
        <taxon>asterids</taxon>
        <taxon>lamiids</taxon>
        <taxon>Lamiales</taxon>
        <taxon>Scrophulariaceae</taxon>
        <taxon>Buddlejeae</taxon>
        <taxon>Buddleja</taxon>
    </lineage>
</organism>
<name>A0AAV6X5L5_9LAMI</name>
<dbReference type="PANTHER" id="PTHR31111">
    <property type="entry name" value="BNAA05G37150D PROTEIN-RELATED"/>
    <property type="match status" value="1"/>
</dbReference>
<dbReference type="PANTHER" id="PTHR31111:SF136">
    <property type="entry name" value="F-BOX ASSOCIATED DOMAIN-CONTAINING PROTEIN"/>
    <property type="match status" value="1"/>
</dbReference>
<dbReference type="NCBIfam" id="TIGR01640">
    <property type="entry name" value="F_box_assoc_1"/>
    <property type="match status" value="1"/>
</dbReference>
<dbReference type="InterPro" id="IPR013187">
    <property type="entry name" value="F-box-assoc_dom_typ3"/>
</dbReference>
<keyword evidence="4" id="KW-1185">Reference proteome</keyword>
<evidence type="ECO:0000313" key="4">
    <source>
        <dbReference type="Proteomes" id="UP000826271"/>
    </source>
</evidence>
<evidence type="ECO:0000259" key="2">
    <source>
        <dbReference type="Pfam" id="PF12937"/>
    </source>
</evidence>
<dbReference type="InterPro" id="IPR001810">
    <property type="entry name" value="F-box_dom"/>
</dbReference>
<evidence type="ECO:0008006" key="5">
    <source>
        <dbReference type="Google" id="ProtNLM"/>
    </source>
</evidence>
<dbReference type="InterPro" id="IPR036047">
    <property type="entry name" value="F-box-like_dom_sf"/>
</dbReference>
<dbReference type="SUPFAM" id="SSF81383">
    <property type="entry name" value="F-box domain"/>
    <property type="match status" value="1"/>
</dbReference>
<feature type="domain" description="F-box" evidence="2">
    <location>
        <begin position="50"/>
        <end position="81"/>
    </location>
</feature>
<dbReference type="Pfam" id="PF08268">
    <property type="entry name" value="FBA_3"/>
    <property type="match status" value="1"/>
</dbReference>
<gene>
    <name evidence="3" type="ORF">BUALT_Bualt10G0079900</name>
</gene>
<evidence type="ECO:0000313" key="3">
    <source>
        <dbReference type="EMBL" id="KAG8375242.1"/>
    </source>
</evidence>
<dbReference type="EMBL" id="WHWC01000010">
    <property type="protein sequence ID" value="KAG8375242.1"/>
    <property type="molecule type" value="Genomic_DNA"/>
</dbReference>
<dbReference type="Proteomes" id="UP000826271">
    <property type="component" value="Unassembled WGS sequence"/>
</dbReference>
<comment type="caution">
    <text evidence="3">The sequence shown here is derived from an EMBL/GenBank/DDBJ whole genome shotgun (WGS) entry which is preliminary data.</text>
</comment>
<feature type="domain" description="F-box associated beta-propeller type 3" evidence="1">
    <location>
        <begin position="115"/>
        <end position="344"/>
    </location>
</feature>
<dbReference type="InterPro" id="IPR017451">
    <property type="entry name" value="F-box-assoc_interact_dom"/>
</dbReference>
<accession>A0AAV6X5L5</accession>